<dbReference type="InterPro" id="IPR005025">
    <property type="entry name" value="FMN_Rdtase-like_dom"/>
</dbReference>
<sequence length="197" mass="20869">MDGVRGDRLSAQEVGVNGFRIVGFCGSSWRPAKSRVLVEAVAADLLAQHALKTDILDLVDAGQGIAAFTRNGLDERARDLVEAIEHADGLVIGCPVFQGSYPGLFKHVFDLIEPGVLRNRPVLLTAVGGGLRHSLVVEHQLRPLFGFFEACTVSTAIYASSDELAPGAPLAPMIAARLANAVEQFAALVGDRRAKAA</sequence>
<comment type="caution">
    <text evidence="6">The sequence shown here is derived from an EMBL/GenBank/DDBJ whole genome shotgun (WGS) entry which is preliminary data.</text>
</comment>
<keyword evidence="3" id="KW-0288">FMN</keyword>
<dbReference type="Gene3D" id="3.40.50.360">
    <property type="match status" value="1"/>
</dbReference>
<reference evidence="6 7" key="1">
    <citation type="submission" date="2020-07" db="EMBL/GenBank/DDBJ databases">
        <title>Bradyrhizobium diversity isolated from nodules of indigenous legumes of Western Australia.</title>
        <authorList>
            <person name="Klepa M.S."/>
        </authorList>
    </citation>
    <scope>NUCLEOTIDE SEQUENCE [LARGE SCALE GENOMIC DNA]</scope>
    <source>
        <strain evidence="6 7">CNPSo 4019</strain>
    </source>
</reference>
<name>A0ABS0NZL9_9BRAD</name>
<evidence type="ECO:0000313" key="6">
    <source>
        <dbReference type="EMBL" id="MBH5386463.1"/>
    </source>
</evidence>
<evidence type="ECO:0000256" key="2">
    <source>
        <dbReference type="ARBA" id="ARBA00022630"/>
    </source>
</evidence>
<organism evidence="6 7">
    <name type="scientific">Bradyrhizobium diversitatis</name>
    <dbReference type="NCBI Taxonomy" id="2755406"/>
    <lineage>
        <taxon>Bacteria</taxon>
        <taxon>Pseudomonadati</taxon>
        <taxon>Pseudomonadota</taxon>
        <taxon>Alphaproteobacteria</taxon>
        <taxon>Hyphomicrobiales</taxon>
        <taxon>Nitrobacteraceae</taxon>
        <taxon>Bradyrhizobium</taxon>
    </lineage>
</organism>
<dbReference type="PANTHER" id="PTHR43408">
    <property type="entry name" value="FMN REDUCTASE (NADPH)"/>
    <property type="match status" value="1"/>
</dbReference>
<protein>
    <submittedName>
        <fullName evidence="6">NAD(P)H-dependent oxidoreductase</fullName>
    </submittedName>
</protein>
<comment type="similarity">
    <text evidence="1">Belongs to the SsuE family.</text>
</comment>
<evidence type="ECO:0000259" key="5">
    <source>
        <dbReference type="Pfam" id="PF03358"/>
    </source>
</evidence>
<feature type="domain" description="NADPH-dependent FMN reductase-like" evidence="5">
    <location>
        <begin position="20"/>
        <end position="160"/>
    </location>
</feature>
<accession>A0ABS0NZL9</accession>
<dbReference type="Pfam" id="PF03358">
    <property type="entry name" value="FMN_red"/>
    <property type="match status" value="1"/>
</dbReference>
<dbReference type="PANTHER" id="PTHR43408:SF2">
    <property type="entry name" value="FMN REDUCTASE (NADPH)"/>
    <property type="match status" value="1"/>
</dbReference>
<dbReference type="InterPro" id="IPR051814">
    <property type="entry name" value="NAD(P)H-dep_FMN_reductase"/>
</dbReference>
<evidence type="ECO:0000256" key="3">
    <source>
        <dbReference type="ARBA" id="ARBA00022643"/>
    </source>
</evidence>
<dbReference type="Proteomes" id="UP001194539">
    <property type="component" value="Unassembled WGS sequence"/>
</dbReference>
<keyword evidence="4" id="KW-0560">Oxidoreductase</keyword>
<gene>
    <name evidence="6" type="ORF">H1B27_09210</name>
</gene>
<dbReference type="EMBL" id="JACEGD010000008">
    <property type="protein sequence ID" value="MBH5386463.1"/>
    <property type="molecule type" value="Genomic_DNA"/>
</dbReference>
<evidence type="ECO:0000256" key="4">
    <source>
        <dbReference type="ARBA" id="ARBA00023002"/>
    </source>
</evidence>
<dbReference type="SUPFAM" id="SSF52218">
    <property type="entry name" value="Flavoproteins"/>
    <property type="match status" value="1"/>
</dbReference>
<keyword evidence="2" id="KW-0285">Flavoprotein</keyword>
<keyword evidence="7" id="KW-1185">Reference proteome</keyword>
<evidence type="ECO:0000256" key="1">
    <source>
        <dbReference type="ARBA" id="ARBA00005990"/>
    </source>
</evidence>
<dbReference type="InterPro" id="IPR029039">
    <property type="entry name" value="Flavoprotein-like_sf"/>
</dbReference>
<proteinExistence type="inferred from homology"/>
<evidence type="ECO:0000313" key="7">
    <source>
        <dbReference type="Proteomes" id="UP001194539"/>
    </source>
</evidence>